<gene>
    <name evidence="2" type="ORF">FCALED_LOCUS2484</name>
</gene>
<dbReference type="Proteomes" id="UP000789570">
    <property type="component" value="Unassembled WGS sequence"/>
</dbReference>
<feature type="region of interest" description="Disordered" evidence="1">
    <location>
        <begin position="106"/>
        <end position="131"/>
    </location>
</feature>
<protein>
    <submittedName>
        <fullName evidence="2">3809_t:CDS:1</fullName>
    </submittedName>
</protein>
<evidence type="ECO:0000313" key="2">
    <source>
        <dbReference type="EMBL" id="CAG8476329.1"/>
    </source>
</evidence>
<dbReference type="AlphaFoldDB" id="A0A9N8Z8G3"/>
<dbReference type="OrthoDB" id="2368739at2759"/>
<feature type="compositionally biased region" description="Polar residues" evidence="1">
    <location>
        <begin position="110"/>
        <end position="122"/>
    </location>
</feature>
<organism evidence="2 3">
    <name type="scientific">Funneliformis caledonium</name>
    <dbReference type="NCBI Taxonomy" id="1117310"/>
    <lineage>
        <taxon>Eukaryota</taxon>
        <taxon>Fungi</taxon>
        <taxon>Fungi incertae sedis</taxon>
        <taxon>Mucoromycota</taxon>
        <taxon>Glomeromycotina</taxon>
        <taxon>Glomeromycetes</taxon>
        <taxon>Glomerales</taxon>
        <taxon>Glomeraceae</taxon>
        <taxon>Funneliformis</taxon>
    </lineage>
</organism>
<name>A0A9N8Z8G3_9GLOM</name>
<comment type="caution">
    <text evidence="2">The sequence shown here is derived from an EMBL/GenBank/DDBJ whole genome shotgun (WGS) entry which is preliminary data.</text>
</comment>
<sequence>MARLTSVPVNENNNSSTHLNARLNFTHIESNPLLKSLYDQVDAMLQQSSGQDITKLFYVVFSAIDKNFSNPTSPLSMNSDANNLRQLFNTQNDRISLTLTLRRLTQQSTPQSVSSEESLTSNLPPPPETWSDTDMTSLIDQVIKDEELIGNFSSAYGSYR</sequence>
<proteinExistence type="predicted"/>
<reference evidence="2" key="1">
    <citation type="submission" date="2021-06" db="EMBL/GenBank/DDBJ databases">
        <authorList>
            <person name="Kallberg Y."/>
            <person name="Tangrot J."/>
            <person name="Rosling A."/>
        </authorList>
    </citation>
    <scope>NUCLEOTIDE SEQUENCE</scope>
    <source>
        <strain evidence="2">UK204</strain>
    </source>
</reference>
<evidence type="ECO:0000256" key="1">
    <source>
        <dbReference type="SAM" id="MobiDB-lite"/>
    </source>
</evidence>
<dbReference type="EMBL" id="CAJVPQ010000377">
    <property type="protein sequence ID" value="CAG8476329.1"/>
    <property type="molecule type" value="Genomic_DNA"/>
</dbReference>
<evidence type="ECO:0000313" key="3">
    <source>
        <dbReference type="Proteomes" id="UP000789570"/>
    </source>
</evidence>
<keyword evidence="3" id="KW-1185">Reference proteome</keyword>
<accession>A0A9N8Z8G3</accession>